<reference evidence="1 2" key="1">
    <citation type="journal article" date="2018" name="Sci. Rep.">
        <title>Rhizobium tumorigenes sp. nov., a novel plant tumorigenic bacterium isolated from cane gall tumors on thornless blackberry.</title>
        <authorList>
            <person name="Kuzmanovi N."/>
            <person name="Smalla K."/>
            <person name="Gronow S."/>
            <person name="PuBawska J."/>
        </authorList>
    </citation>
    <scope>NUCLEOTIDE SEQUENCE [LARGE SCALE GENOMIC DNA]</scope>
    <source>
        <strain evidence="1 2">CCBAU 85046</strain>
    </source>
</reference>
<gene>
    <name evidence="1" type="ORF">CPY51_03395</name>
</gene>
<evidence type="ECO:0000313" key="2">
    <source>
        <dbReference type="Proteomes" id="UP000248925"/>
    </source>
</evidence>
<accession>A0A2W4D262</accession>
<name>A0A2W4D262_9HYPH</name>
<evidence type="ECO:0000313" key="1">
    <source>
        <dbReference type="EMBL" id="PZM16405.1"/>
    </source>
</evidence>
<sequence>MRRPIFCGRLHIAGNLRAALKIVEPSPQCFGLADRVLARAKEYGDVRVLGAADPFSPAGTALDEALAALMVEMKICAAASSKDRIVATVLVVKLIPNHVTISGLSAEATAYEPGPKSDPLLD</sequence>
<dbReference type="Proteomes" id="UP000248925">
    <property type="component" value="Unassembled WGS sequence"/>
</dbReference>
<dbReference type="OrthoDB" id="8382733at2"/>
<comment type="caution">
    <text evidence="1">The sequence shown here is derived from an EMBL/GenBank/DDBJ whole genome shotgun (WGS) entry which is preliminary data.</text>
</comment>
<proteinExistence type="predicted"/>
<organism evidence="1 2">
    <name type="scientific">Rhizobium tubonense</name>
    <dbReference type="NCBI Taxonomy" id="484088"/>
    <lineage>
        <taxon>Bacteria</taxon>
        <taxon>Pseudomonadati</taxon>
        <taxon>Pseudomonadota</taxon>
        <taxon>Alphaproteobacteria</taxon>
        <taxon>Hyphomicrobiales</taxon>
        <taxon>Rhizobiaceae</taxon>
        <taxon>Rhizobium/Agrobacterium group</taxon>
        <taxon>Rhizobium</taxon>
    </lineage>
</organism>
<dbReference type="EMBL" id="PCDP01000002">
    <property type="protein sequence ID" value="PZM16405.1"/>
    <property type="molecule type" value="Genomic_DNA"/>
</dbReference>
<dbReference type="AlphaFoldDB" id="A0A2W4D262"/>
<protein>
    <submittedName>
        <fullName evidence="1">Uncharacterized protein</fullName>
    </submittedName>
</protein>
<keyword evidence="2" id="KW-1185">Reference proteome</keyword>